<name>A0A2T4MWG0_AERVE</name>
<keyword evidence="1" id="KW-0732">Signal</keyword>
<accession>A0A2T4MWG0</accession>
<evidence type="ECO:0000313" key="3">
    <source>
        <dbReference type="Proteomes" id="UP000241986"/>
    </source>
</evidence>
<reference evidence="2 3" key="1">
    <citation type="submission" date="2018-03" db="EMBL/GenBank/DDBJ databases">
        <title>Aeromonas veronii whole genome sequencing and analysis.</title>
        <authorList>
            <person name="Xie H."/>
            <person name="Liu T."/>
            <person name="Wang K."/>
        </authorList>
    </citation>
    <scope>NUCLEOTIDE SEQUENCE [LARGE SCALE GENOMIC DNA]</scope>
    <source>
        <strain evidence="2 3">XH.VA.1</strain>
    </source>
</reference>
<dbReference type="RefSeq" id="WP_107684537.1">
    <property type="nucleotide sequence ID" value="NZ_PZKL01000045.1"/>
</dbReference>
<evidence type="ECO:0000313" key="2">
    <source>
        <dbReference type="EMBL" id="PTH78912.1"/>
    </source>
</evidence>
<dbReference type="EMBL" id="PZKL01000045">
    <property type="protein sequence ID" value="PTH78912.1"/>
    <property type="molecule type" value="Genomic_DNA"/>
</dbReference>
<organism evidence="2 3">
    <name type="scientific">Aeromonas veronii</name>
    <dbReference type="NCBI Taxonomy" id="654"/>
    <lineage>
        <taxon>Bacteria</taxon>
        <taxon>Pseudomonadati</taxon>
        <taxon>Pseudomonadota</taxon>
        <taxon>Gammaproteobacteria</taxon>
        <taxon>Aeromonadales</taxon>
        <taxon>Aeromonadaceae</taxon>
        <taxon>Aeromonas</taxon>
    </lineage>
</organism>
<dbReference type="Proteomes" id="UP000241986">
    <property type="component" value="Unassembled WGS sequence"/>
</dbReference>
<comment type="caution">
    <text evidence="2">The sequence shown here is derived from an EMBL/GenBank/DDBJ whole genome shotgun (WGS) entry which is preliminary data.</text>
</comment>
<dbReference type="AlphaFoldDB" id="A0A2T4MWG0"/>
<feature type="chain" id="PRO_5015588592" evidence="1">
    <location>
        <begin position="19"/>
        <end position="212"/>
    </location>
</feature>
<proteinExistence type="predicted"/>
<protein>
    <submittedName>
        <fullName evidence="2">Uncharacterized protein</fullName>
    </submittedName>
</protein>
<evidence type="ECO:0000256" key="1">
    <source>
        <dbReference type="SAM" id="SignalP"/>
    </source>
</evidence>
<gene>
    <name evidence="2" type="ORF">DAA48_20950</name>
</gene>
<feature type="signal peptide" evidence="1">
    <location>
        <begin position="1"/>
        <end position="18"/>
    </location>
</feature>
<sequence length="212" mass="23706">MKKIIAAAIMTLSLFVTASVAKEIKNEELKYSIIQIADGEKSIIGEGTIYLASPKNNGEFAQADVSSSRNVAYTASCSVSKTKIKEEKDPVIKKDCDMQFADEGYSLSAKVKKSEDNLFLSYFDVSVSKILGFNEAVFPADSDQTPEELAWDNRKVVMPDLKSINSRFDAINKPGKKYSYVIGNEVLKKELFLNKDKFKEQKIQYILEITIS</sequence>